<sequence>MRKTLAAGITTGIMAGLALSVGFVAPAQAISATSADLSVLHAIPDTPVDVYVNGALTLDDFQPGALAGPLDLPAGSYDIAITAPDAADASAPILEASVDLAANTSYTAVAHLSASGEPTVTAFVNDTATTKAGEGRLTVRHVAAAPAVDILAGGSPVIENLTNPNESTLNLPVGTVSAAVALTGTTDPVIGPADLTIADGLLTIVYAWGSAEDGNLALAVQTVTVGHTTPDAVISGTAGYAAERDAITQAMWLIGGAFAVAAASVTVIVARRSRAARSNA</sequence>
<evidence type="ECO:0000313" key="4">
    <source>
        <dbReference type="EMBL" id="SDH11746.1"/>
    </source>
</evidence>
<feature type="signal peptide" evidence="2">
    <location>
        <begin position="1"/>
        <end position="29"/>
    </location>
</feature>
<keyword evidence="2" id="KW-0732">Signal</keyword>
<dbReference type="Proteomes" id="UP000199009">
    <property type="component" value="Chromosome I"/>
</dbReference>
<protein>
    <recommendedName>
        <fullName evidence="3">DUF4397 domain-containing protein</fullName>
    </recommendedName>
</protein>
<reference evidence="4 5" key="1">
    <citation type="submission" date="2016-10" db="EMBL/GenBank/DDBJ databases">
        <authorList>
            <person name="de Groot N.N."/>
        </authorList>
    </citation>
    <scope>NUCLEOTIDE SEQUENCE [LARGE SCALE GENOMIC DNA]</scope>
    <source>
        <strain evidence="4 5">DSM 23142</strain>
    </source>
</reference>
<evidence type="ECO:0000259" key="3">
    <source>
        <dbReference type="Pfam" id="PF14344"/>
    </source>
</evidence>
<dbReference type="Pfam" id="PF14344">
    <property type="entry name" value="DUF4397"/>
    <property type="match status" value="1"/>
</dbReference>
<dbReference type="EMBL" id="LT629692">
    <property type="protein sequence ID" value="SDH11746.1"/>
    <property type="molecule type" value="Genomic_DNA"/>
</dbReference>
<feature type="transmembrane region" description="Helical" evidence="1">
    <location>
        <begin position="250"/>
        <end position="270"/>
    </location>
</feature>
<keyword evidence="5" id="KW-1185">Reference proteome</keyword>
<evidence type="ECO:0000256" key="1">
    <source>
        <dbReference type="SAM" id="Phobius"/>
    </source>
</evidence>
<dbReference type="STRING" id="370764.SAMN04489810_2155"/>
<feature type="chain" id="PRO_5009242880" description="DUF4397 domain-containing protein" evidence="2">
    <location>
        <begin position="30"/>
        <end position="280"/>
    </location>
</feature>
<accession>A0A1G7ZT81</accession>
<name>A0A1G7ZT81_9MICO</name>
<dbReference type="RefSeq" id="WP_231917621.1">
    <property type="nucleotide sequence ID" value="NZ_LT629692.1"/>
</dbReference>
<dbReference type="AlphaFoldDB" id="A0A1G7ZT81"/>
<feature type="domain" description="DUF4397" evidence="3">
    <location>
        <begin position="35"/>
        <end position="150"/>
    </location>
</feature>
<organism evidence="4 5">
    <name type="scientific">Microbacterium pygmaeum</name>
    <dbReference type="NCBI Taxonomy" id="370764"/>
    <lineage>
        <taxon>Bacteria</taxon>
        <taxon>Bacillati</taxon>
        <taxon>Actinomycetota</taxon>
        <taxon>Actinomycetes</taxon>
        <taxon>Micrococcales</taxon>
        <taxon>Microbacteriaceae</taxon>
        <taxon>Microbacterium</taxon>
    </lineage>
</organism>
<keyword evidence="1" id="KW-1133">Transmembrane helix</keyword>
<evidence type="ECO:0000313" key="5">
    <source>
        <dbReference type="Proteomes" id="UP000199009"/>
    </source>
</evidence>
<keyword evidence="1" id="KW-0812">Transmembrane</keyword>
<evidence type="ECO:0000256" key="2">
    <source>
        <dbReference type="SAM" id="SignalP"/>
    </source>
</evidence>
<gene>
    <name evidence="4" type="ORF">SAMN04489810_2155</name>
</gene>
<proteinExistence type="predicted"/>
<keyword evidence="1" id="KW-0472">Membrane</keyword>
<dbReference type="InterPro" id="IPR025510">
    <property type="entry name" value="DUF4397"/>
</dbReference>